<dbReference type="OrthoDB" id="288203at2759"/>
<feature type="transmembrane region" description="Helical" evidence="5">
    <location>
        <begin position="286"/>
        <end position="310"/>
    </location>
</feature>
<evidence type="ECO:0000256" key="5">
    <source>
        <dbReference type="SAM" id="Phobius"/>
    </source>
</evidence>
<comment type="caution">
    <text evidence="7">The sequence shown here is derived from an EMBL/GenBank/DDBJ whole genome shotgun (WGS) entry which is preliminary data.</text>
</comment>
<evidence type="ECO:0000256" key="2">
    <source>
        <dbReference type="ARBA" id="ARBA00022692"/>
    </source>
</evidence>
<dbReference type="Pfam" id="PF00916">
    <property type="entry name" value="Sulfate_transp"/>
    <property type="match status" value="1"/>
</dbReference>
<reference evidence="7" key="1">
    <citation type="journal article" date="2022" name="Proc. Natl. Acad. Sci. U.S.A.">
        <title>Life cycle and functional genomics of the unicellular red alga Galdieria for elucidating algal and plant evolution and industrial use.</title>
        <authorList>
            <person name="Hirooka S."/>
            <person name="Itabashi T."/>
            <person name="Ichinose T.M."/>
            <person name="Onuma R."/>
            <person name="Fujiwara T."/>
            <person name="Yamashita S."/>
            <person name="Jong L.W."/>
            <person name="Tomita R."/>
            <person name="Iwane A.H."/>
            <person name="Miyagishima S.Y."/>
        </authorList>
    </citation>
    <scope>NUCLEOTIDE SEQUENCE</scope>
    <source>
        <strain evidence="7">NBRC 102759</strain>
    </source>
</reference>
<dbReference type="Proteomes" id="UP001061958">
    <property type="component" value="Unassembled WGS sequence"/>
</dbReference>
<feature type="transmembrane region" description="Helical" evidence="5">
    <location>
        <begin position="151"/>
        <end position="176"/>
    </location>
</feature>
<dbReference type="InterPro" id="IPR001902">
    <property type="entry name" value="SLC26A/SulP_fam"/>
</dbReference>
<feature type="transmembrane region" description="Helical" evidence="5">
    <location>
        <begin position="38"/>
        <end position="60"/>
    </location>
</feature>
<gene>
    <name evidence="7" type="ORF">GpartN1_g5818.t1</name>
</gene>
<organism evidence="7 8">
    <name type="scientific">Galdieria partita</name>
    <dbReference type="NCBI Taxonomy" id="83374"/>
    <lineage>
        <taxon>Eukaryota</taxon>
        <taxon>Rhodophyta</taxon>
        <taxon>Bangiophyceae</taxon>
        <taxon>Galdieriales</taxon>
        <taxon>Galdieriaceae</taxon>
        <taxon>Galdieria</taxon>
    </lineage>
</organism>
<evidence type="ECO:0000256" key="1">
    <source>
        <dbReference type="ARBA" id="ARBA00004141"/>
    </source>
</evidence>
<feature type="transmembrane region" description="Helical" evidence="5">
    <location>
        <begin position="124"/>
        <end position="144"/>
    </location>
</feature>
<dbReference type="InterPro" id="IPR036513">
    <property type="entry name" value="STAS_dom_sf"/>
</dbReference>
<keyword evidence="8" id="KW-1185">Reference proteome</keyword>
<evidence type="ECO:0000313" key="8">
    <source>
        <dbReference type="Proteomes" id="UP001061958"/>
    </source>
</evidence>
<dbReference type="InterPro" id="IPR011547">
    <property type="entry name" value="SLC26A/SulP_dom"/>
</dbReference>
<reference evidence="7" key="2">
    <citation type="submission" date="2022-01" db="EMBL/GenBank/DDBJ databases">
        <authorList>
            <person name="Hirooka S."/>
            <person name="Miyagishima S.Y."/>
        </authorList>
    </citation>
    <scope>NUCLEOTIDE SEQUENCE</scope>
    <source>
        <strain evidence="7">NBRC 102759</strain>
    </source>
</reference>
<feature type="transmembrane region" description="Helical" evidence="5">
    <location>
        <begin position="420"/>
        <end position="444"/>
    </location>
</feature>
<feature type="transmembrane region" description="Helical" evidence="5">
    <location>
        <begin position="382"/>
        <end position="400"/>
    </location>
</feature>
<dbReference type="InterPro" id="IPR002645">
    <property type="entry name" value="STAS_dom"/>
</dbReference>
<dbReference type="PANTHER" id="PTHR11814">
    <property type="entry name" value="SULFATE TRANSPORTER"/>
    <property type="match status" value="1"/>
</dbReference>
<comment type="subcellular location">
    <subcellularLocation>
        <location evidence="1">Membrane</location>
        <topology evidence="1">Multi-pass membrane protein</topology>
    </subcellularLocation>
</comment>
<feature type="domain" description="STAS" evidence="6">
    <location>
        <begin position="481"/>
        <end position="538"/>
    </location>
</feature>
<dbReference type="GO" id="GO:0055085">
    <property type="term" value="P:transmembrane transport"/>
    <property type="evidence" value="ECO:0007669"/>
    <property type="project" value="InterPro"/>
</dbReference>
<feature type="transmembrane region" description="Helical" evidence="5">
    <location>
        <begin position="196"/>
        <end position="213"/>
    </location>
</feature>
<dbReference type="GO" id="GO:0016020">
    <property type="term" value="C:membrane"/>
    <property type="evidence" value="ECO:0007669"/>
    <property type="project" value="UniProtKB-SubCell"/>
</dbReference>
<dbReference type="AlphaFoldDB" id="A0A9C7Q1W8"/>
<dbReference type="Gene3D" id="3.30.750.24">
    <property type="entry name" value="STAS domain"/>
    <property type="match status" value="1"/>
</dbReference>
<evidence type="ECO:0000259" key="6">
    <source>
        <dbReference type="PROSITE" id="PS50801"/>
    </source>
</evidence>
<dbReference type="PROSITE" id="PS50801">
    <property type="entry name" value="STAS"/>
    <property type="match status" value="1"/>
</dbReference>
<accession>A0A9C7Q1W8</accession>
<keyword evidence="2 5" id="KW-0812">Transmembrane</keyword>
<keyword evidence="3 5" id="KW-1133">Transmembrane helix</keyword>
<dbReference type="EMBL" id="BQMJ01000050">
    <property type="protein sequence ID" value="GJQ14027.1"/>
    <property type="molecule type" value="Genomic_DNA"/>
</dbReference>
<evidence type="ECO:0000256" key="3">
    <source>
        <dbReference type="ARBA" id="ARBA00022989"/>
    </source>
</evidence>
<evidence type="ECO:0000256" key="4">
    <source>
        <dbReference type="ARBA" id="ARBA00023136"/>
    </source>
</evidence>
<proteinExistence type="predicted"/>
<feature type="transmembrane region" description="Helical" evidence="5">
    <location>
        <begin position="233"/>
        <end position="253"/>
    </location>
</feature>
<protein>
    <recommendedName>
        <fullName evidence="6">STAS domain-containing protein</fullName>
    </recommendedName>
</protein>
<name>A0A9C7Q1W8_9RHOD</name>
<sequence length="588" mass="65113">MQQSFSDANQPLPASRLTFGAVLHNIFPSLKWLSSYDWYQFVTDIFAGLTVGLVGSVQGLSYSLLAKLPQSVGFHFAVPMFVEALLSSSRNLIGGPVALVSLSVGQSITPEMASSTALELASVYSLYVGVVLILLGLLGGGHLANYISRTVILGFTSAVSIVIICNELGALLGISVIQSAYAWKVAGFVLQSVHQLNISTTVLSICILIYFYVSKYYFSLYLQRFWQSIHSSIWYSFLMVGILVAITLLNSIIHFSSTFGMEVVGSVPQAFPKFRLPGMEMLREAFRIRTIATLTLLVLIESTSIALSLASKQHYSIHLNREVTSLGMANMSGGLVQCYPFAASFSRSAVNANAGAKTPVAQMTAAVFLAFSSWGLADFLRFVPKCLLASVICISVSGLIEWKEWIRLLHLDVWESVIFSASFLAPLLLGSVWGLTLALLASYIPIAFQLWRMRDLVDRGVVDWWRRCFHVLREQQVQHRVIRLPQLMFFGNALSLEHCIEEELENVFIESGSLIVLDASQVVYMDIVMLDTLENLLQANEIARKRCIVRDLPSSLMKRVTGHKLHKLINIVAREPTTNEYAELLEAS</sequence>
<dbReference type="SUPFAM" id="SSF52091">
    <property type="entry name" value="SpoIIaa-like"/>
    <property type="match status" value="1"/>
</dbReference>
<evidence type="ECO:0000313" key="7">
    <source>
        <dbReference type="EMBL" id="GJQ14027.1"/>
    </source>
</evidence>
<keyword evidence="4 5" id="KW-0472">Membrane</keyword>